<dbReference type="Pfam" id="PF13098">
    <property type="entry name" value="Thioredoxin_2"/>
    <property type="match status" value="1"/>
</dbReference>
<dbReference type="Gene3D" id="3.40.30.10">
    <property type="entry name" value="Glutaredoxin"/>
    <property type="match status" value="1"/>
</dbReference>
<dbReference type="InterPro" id="IPR009094">
    <property type="entry name" value="DiS-bond_isomerase_DsbC/G_N_sf"/>
</dbReference>
<dbReference type="InterPro" id="IPR033954">
    <property type="entry name" value="DiS-bond_Isoase_DsbC/G"/>
</dbReference>
<dbReference type="InterPro" id="IPR036249">
    <property type="entry name" value="Thioredoxin-like_sf"/>
</dbReference>
<dbReference type="EMBL" id="KP660055">
    <property type="protein sequence ID" value="AMK07894.1"/>
    <property type="molecule type" value="Genomic_DNA"/>
</dbReference>
<comment type="similarity">
    <text evidence="2 7">Belongs to the thioredoxin family. DsbC subfamily.</text>
</comment>
<dbReference type="SUPFAM" id="SSF52833">
    <property type="entry name" value="Thioredoxin-like"/>
    <property type="match status" value="1"/>
</dbReference>
<keyword evidence="5" id="KW-1015">Disulfide bond</keyword>
<comment type="function">
    <text evidence="7">Required for disulfide bond formation in some periplasmic proteins. Acts by transferring its disulfide bond to other proteins and is reduced in the process.</text>
</comment>
<protein>
    <recommendedName>
        <fullName evidence="7">Thiol:disulfide interchange protein</fullName>
    </recommendedName>
</protein>
<dbReference type="Pfam" id="PF10411">
    <property type="entry name" value="DsbC_N"/>
    <property type="match status" value="1"/>
</dbReference>
<reference evidence="10" key="1">
    <citation type="submission" date="2015-01" db="EMBL/GenBank/DDBJ databases">
        <title>Draft genome sequence of Pasteurella multocida isolated from alpaca pneumonia.</title>
        <authorList>
            <person name="Maturrano L."/>
            <person name="Hurtado R."/>
            <person name="Allasi N."/>
            <person name="Juscamayta E."/>
            <person name="Fernandez D."/>
            <person name="Maximiliano J."/>
            <person name="Rimac R."/>
            <person name="Rosadio R."/>
        </authorList>
    </citation>
    <scope>NUCLEOTIDE SEQUENCE</scope>
    <source>
        <strain evidence="10">UNMSM</strain>
    </source>
</reference>
<evidence type="ECO:0000256" key="1">
    <source>
        <dbReference type="ARBA" id="ARBA00004418"/>
    </source>
</evidence>
<dbReference type="AlphaFoldDB" id="A0A126QGU1"/>
<evidence type="ECO:0000256" key="4">
    <source>
        <dbReference type="ARBA" id="ARBA00022764"/>
    </source>
</evidence>
<dbReference type="Gene3D" id="3.10.450.70">
    <property type="entry name" value="Disulphide bond isomerase, DsbC/G, N-terminal"/>
    <property type="match status" value="1"/>
</dbReference>
<comment type="subcellular location">
    <subcellularLocation>
        <location evidence="1 7">Periplasm</location>
    </subcellularLocation>
</comment>
<feature type="domain" description="Disulphide bond isomerase DsbC/G N-terminal" evidence="8">
    <location>
        <begin position="39"/>
        <end position="97"/>
    </location>
</feature>
<dbReference type="InterPro" id="IPR018950">
    <property type="entry name" value="DiS-bond_isomerase_DsbC/G_N"/>
</dbReference>
<feature type="domain" description="Thioredoxin-like fold" evidence="9">
    <location>
        <begin position="123"/>
        <end position="244"/>
    </location>
</feature>
<evidence type="ECO:0000256" key="3">
    <source>
        <dbReference type="ARBA" id="ARBA00022729"/>
    </source>
</evidence>
<evidence type="ECO:0000256" key="5">
    <source>
        <dbReference type="ARBA" id="ARBA00023157"/>
    </source>
</evidence>
<dbReference type="PANTHER" id="PTHR35272:SF3">
    <property type="entry name" value="THIOL:DISULFIDE INTERCHANGE PROTEIN DSBC"/>
    <property type="match status" value="1"/>
</dbReference>
<proteinExistence type="inferred from homology"/>
<dbReference type="NCBIfam" id="NF008129">
    <property type="entry name" value="PRK10877.1"/>
    <property type="match status" value="1"/>
</dbReference>
<gene>
    <name evidence="10" type="primary">dsbC</name>
</gene>
<evidence type="ECO:0000313" key="10">
    <source>
        <dbReference type="EMBL" id="AMK07894.1"/>
    </source>
</evidence>
<accession>A0A126QGU1</accession>
<evidence type="ECO:0000256" key="6">
    <source>
        <dbReference type="ARBA" id="ARBA00023284"/>
    </source>
</evidence>
<evidence type="ECO:0000259" key="9">
    <source>
        <dbReference type="Pfam" id="PF13098"/>
    </source>
</evidence>
<organism evidence="10">
    <name type="scientific">Pasteurella multocida</name>
    <dbReference type="NCBI Taxonomy" id="747"/>
    <lineage>
        <taxon>Bacteria</taxon>
        <taxon>Pseudomonadati</taxon>
        <taxon>Pseudomonadota</taxon>
        <taxon>Gammaproteobacteria</taxon>
        <taxon>Pasteurellales</taxon>
        <taxon>Pasteurellaceae</taxon>
        <taxon>Pasteurella</taxon>
    </lineage>
</organism>
<dbReference type="GO" id="GO:0042597">
    <property type="term" value="C:periplasmic space"/>
    <property type="evidence" value="ECO:0007669"/>
    <property type="project" value="UniProtKB-SubCell"/>
</dbReference>
<evidence type="ECO:0000259" key="8">
    <source>
        <dbReference type="Pfam" id="PF10411"/>
    </source>
</evidence>
<keyword evidence="6 7" id="KW-0676">Redox-active center</keyword>
<keyword evidence="3 7" id="KW-0732">Signal</keyword>
<evidence type="ECO:0000256" key="2">
    <source>
        <dbReference type="ARBA" id="ARBA00009813"/>
    </source>
</evidence>
<dbReference type="SUPFAM" id="SSF54423">
    <property type="entry name" value="DsbC/DsbG N-terminal domain-like"/>
    <property type="match status" value="1"/>
</dbReference>
<name>A0A126QGU1_PASMD</name>
<dbReference type="InterPro" id="IPR012336">
    <property type="entry name" value="Thioredoxin-like_fold"/>
</dbReference>
<dbReference type="CDD" id="cd03020">
    <property type="entry name" value="DsbA_DsbC_DsbG"/>
    <property type="match status" value="1"/>
</dbReference>
<evidence type="ECO:0000256" key="7">
    <source>
        <dbReference type="RuleBase" id="RU364038"/>
    </source>
</evidence>
<dbReference type="PANTHER" id="PTHR35272">
    <property type="entry name" value="THIOL:DISULFIDE INTERCHANGE PROTEIN DSBC-RELATED"/>
    <property type="match status" value="1"/>
</dbReference>
<dbReference type="InterPro" id="IPR051470">
    <property type="entry name" value="Thiol:disulfide_interchange"/>
</dbReference>
<keyword evidence="4 7" id="KW-0574">Periplasm</keyword>
<sequence length="248" mass="27383">MDLFIIAQFAICIFIVNNGTKMKKILSTLLMLGMSSLTFANSQQVVEQLQKMGLSGVEVSDSPVKGIKTAVTDNGIFYITEDAKYILDGKLYALSEKGLRDVSSSLLLDKLTAYKNEMVVYPAKDEKHVITVFMDTSCHYCKVLHKQIKEYNDLGITVRYLAFPRGGVQSKTAREMEAIFTAQDPQFALTEAINGNPPKTLKDANITKKHYQLGLQFGVNGTPSIVTEKGELIGGYLKPADLLSELAQ</sequence>